<proteinExistence type="predicted"/>
<reference evidence="1" key="1">
    <citation type="submission" date="2014-09" db="EMBL/GenBank/DDBJ databases">
        <authorList>
            <person name="Magalhaes I.L.F."/>
            <person name="Oliveira U."/>
            <person name="Santos F.R."/>
            <person name="Vidigal T.H.D.A."/>
            <person name="Brescovit A.D."/>
            <person name="Santos A.J."/>
        </authorList>
    </citation>
    <scope>NUCLEOTIDE SEQUENCE</scope>
    <source>
        <tissue evidence="1">Shoot tissue taken approximately 20 cm above the soil surface</tissue>
    </source>
</reference>
<protein>
    <submittedName>
        <fullName evidence="1">Uncharacterized protein</fullName>
    </submittedName>
</protein>
<evidence type="ECO:0000313" key="1">
    <source>
        <dbReference type="EMBL" id="JAE28165.1"/>
    </source>
</evidence>
<dbReference type="AlphaFoldDB" id="A0A0A9GT17"/>
<name>A0A0A9GT17_ARUDO</name>
<reference evidence="1" key="2">
    <citation type="journal article" date="2015" name="Data Brief">
        <title>Shoot transcriptome of the giant reed, Arundo donax.</title>
        <authorList>
            <person name="Barrero R.A."/>
            <person name="Guerrero F.D."/>
            <person name="Moolhuijzen P."/>
            <person name="Goolsby J.A."/>
            <person name="Tidwell J."/>
            <person name="Bellgard S.E."/>
            <person name="Bellgard M.I."/>
        </authorList>
    </citation>
    <scope>NUCLEOTIDE SEQUENCE</scope>
    <source>
        <tissue evidence="1">Shoot tissue taken approximately 20 cm above the soil surface</tissue>
    </source>
</reference>
<organism evidence="1">
    <name type="scientific">Arundo donax</name>
    <name type="common">Giant reed</name>
    <name type="synonym">Donax arundinaceus</name>
    <dbReference type="NCBI Taxonomy" id="35708"/>
    <lineage>
        <taxon>Eukaryota</taxon>
        <taxon>Viridiplantae</taxon>
        <taxon>Streptophyta</taxon>
        <taxon>Embryophyta</taxon>
        <taxon>Tracheophyta</taxon>
        <taxon>Spermatophyta</taxon>
        <taxon>Magnoliopsida</taxon>
        <taxon>Liliopsida</taxon>
        <taxon>Poales</taxon>
        <taxon>Poaceae</taxon>
        <taxon>PACMAD clade</taxon>
        <taxon>Arundinoideae</taxon>
        <taxon>Arundineae</taxon>
        <taxon>Arundo</taxon>
    </lineage>
</organism>
<sequence>MLIKKIWIPIHVTGYPTQQWENFMEFSHSVSPG</sequence>
<dbReference type="EMBL" id="GBRH01169731">
    <property type="protein sequence ID" value="JAE28165.1"/>
    <property type="molecule type" value="Transcribed_RNA"/>
</dbReference>
<accession>A0A0A9GT17</accession>